<dbReference type="AlphaFoldDB" id="A0A9R0RTL5"/>
<feature type="binding site" evidence="1">
    <location>
        <position position="147"/>
    </location>
    <ligand>
        <name>Zn(2+)</name>
        <dbReference type="ChEBI" id="CHEBI:29105"/>
    </ligand>
</feature>
<proteinExistence type="predicted"/>
<dbReference type="PANTHER" id="PTHR31116:SF29">
    <property type="entry name" value="DNA GLYCOSYLASE SUPERFAMILY PROTEIN"/>
    <property type="match status" value="1"/>
</dbReference>
<feature type="binding site" evidence="1">
    <location>
        <position position="143"/>
    </location>
    <ligand>
        <name>Zn(2+)</name>
        <dbReference type="ChEBI" id="CHEBI:29105"/>
    </ligand>
</feature>
<dbReference type="Gramene" id="TRITD3Av1G214890.1">
    <property type="protein sequence ID" value="TRITD3Av1G214890.1"/>
    <property type="gene ID" value="TRITD3Av1G214890"/>
</dbReference>
<dbReference type="EMBL" id="LT934115">
    <property type="protein sequence ID" value="VAH65651.1"/>
    <property type="molecule type" value="Genomic_DNA"/>
</dbReference>
<gene>
    <name evidence="2" type="ORF">TRITD_3Av1G214890</name>
</gene>
<evidence type="ECO:0000313" key="2">
    <source>
        <dbReference type="EMBL" id="VAH65651.1"/>
    </source>
</evidence>
<dbReference type="InterPro" id="IPR005019">
    <property type="entry name" value="Adenine_glyco"/>
</dbReference>
<dbReference type="PANTHER" id="PTHR31116">
    <property type="entry name" value="OS04G0501200 PROTEIN"/>
    <property type="match status" value="1"/>
</dbReference>
<name>A0A9R0RTL5_TRITD</name>
<dbReference type="InterPro" id="IPR011257">
    <property type="entry name" value="DNA_glycosylase"/>
</dbReference>
<keyword evidence="1" id="KW-0479">Metal-binding</keyword>
<evidence type="ECO:0008006" key="4">
    <source>
        <dbReference type="Google" id="ProtNLM"/>
    </source>
</evidence>
<dbReference type="Gene3D" id="1.10.340.30">
    <property type="entry name" value="Hypothetical protein, domain 2"/>
    <property type="match status" value="1"/>
</dbReference>
<dbReference type="Pfam" id="PF03352">
    <property type="entry name" value="Adenine_glyco"/>
    <property type="match status" value="1"/>
</dbReference>
<organism evidence="2 3">
    <name type="scientific">Triticum turgidum subsp. durum</name>
    <name type="common">Durum wheat</name>
    <name type="synonym">Triticum durum</name>
    <dbReference type="NCBI Taxonomy" id="4567"/>
    <lineage>
        <taxon>Eukaryota</taxon>
        <taxon>Viridiplantae</taxon>
        <taxon>Streptophyta</taxon>
        <taxon>Embryophyta</taxon>
        <taxon>Tracheophyta</taxon>
        <taxon>Spermatophyta</taxon>
        <taxon>Magnoliopsida</taxon>
        <taxon>Liliopsida</taxon>
        <taxon>Poales</taxon>
        <taxon>Poaceae</taxon>
        <taxon>BOP clade</taxon>
        <taxon>Pooideae</taxon>
        <taxon>Triticodae</taxon>
        <taxon>Triticeae</taxon>
        <taxon>Triticinae</taxon>
        <taxon>Triticum</taxon>
    </lineage>
</organism>
<reference evidence="2 3" key="1">
    <citation type="submission" date="2017-09" db="EMBL/GenBank/DDBJ databases">
        <authorList>
            <consortium name="International Durum Wheat Genome Sequencing Consortium (IDWGSC)"/>
            <person name="Milanesi L."/>
        </authorList>
    </citation>
    <scope>NUCLEOTIDE SEQUENCE [LARGE SCALE GENOMIC DNA]</scope>
    <source>
        <strain evidence="3">cv. Svevo</strain>
    </source>
</reference>
<dbReference type="GO" id="GO:0046872">
    <property type="term" value="F:metal ion binding"/>
    <property type="evidence" value="ECO:0007669"/>
    <property type="project" value="UniProtKB-KW"/>
</dbReference>
<keyword evidence="1" id="KW-0862">Zinc</keyword>
<evidence type="ECO:0000313" key="3">
    <source>
        <dbReference type="Proteomes" id="UP000324705"/>
    </source>
</evidence>
<dbReference type="SUPFAM" id="SSF48150">
    <property type="entry name" value="DNA-glycosylase"/>
    <property type="match status" value="1"/>
</dbReference>
<sequence length="168" mass="19274">MLIDHNWTEILKRRDMYMEAFVGFDPNVVAKMNEDDIAVISANKELKLAECRVRCIVENAKCIRKASALRFLVAKEFGSFSGYIWGHMNHRPMVGKYKHHKYIPLRTPKSEGMSKDLIRRGFRLVGPVIVYSFMQASGMVIDHLVGCFRFSECVRLAEQSWGISNVAT</sequence>
<dbReference type="Proteomes" id="UP000324705">
    <property type="component" value="Chromosome 3A"/>
</dbReference>
<evidence type="ECO:0000256" key="1">
    <source>
        <dbReference type="PIRSR" id="PIRSR605019-1"/>
    </source>
</evidence>
<dbReference type="GO" id="GO:0006284">
    <property type="term" value="P:base-excision repair"/>
    <property type="evidence" value="ECO:0007669"/>
    <property type="project" value="InterPro"/>
</dbReference>
<protein>
    <recommendedName>
        <fullName evidence="4">DNA-3-methyladenine glycosylase I</fullName>
    </recommendedName>
</protein>
<keyword evidence="3" id="KW-1185">Reference proteome</keyword>
<dbReference type="GO" id="GO:0008725">
    <property type="term" value="F:DNA-3-methyladenine glycosylase activity"/>
    <property type="evidence" value="ECO:0007669"/>
    <property type="project" value="InterPro"/>
</dbReference>
<accession>A0A9R0RTL5</accession>